<sequence>YGLPVRTRWLCAGLWNIRGSAVRSPWRNVWPVKLWTPLTAKVLRLRSAKTFIAWQKPTRRSLTSVSKQPRLIQWHARLLSSVTETSVFVRTLMRAKPQPPSGSCSIQVFPTKSVRFMMVRLPWTGWSRSRSVVSPLPLLRRPVSGRAWTSSILSTGSTSSTPRGTLTLPSRWSVPCVCWMVRSSCSVAPLA</sequence>
<dbReference type="GO" id="GO:0003746">
    <property type="term" value="F:translation elongation factor activity"/>
    <property type="evidence" value="ECO:0007669"/>
    <property type="project" value="UniProtKB-KW"/>
</dbReference>
<dbReference type="AlphaFoldDB" id="A0A172E6X1"/>
<keyword evidence="1" id="KW-0251">Elongation factor</keyword>
<feature type="non-terminal residue" evidence="1">
    <location>
        <position position="1"/>
    </location>
</feature>
<keyword evidence="1" id="KW-0648">Protein biosynthesis</keyword>
<organism evidence="1">
    <name type="scientific">Phaeodactylum tricornutum</name>
    <name type="common">Diatom</name>
    <dbReference type="NCBI Taxonomy" id="2850"/>
    <lineage>
        <taxon>Eukaryota</taxon>
        <taxon>Sar</taxon>
        <taxon>Stramenopiles</taxon>
        <taxon>Ochrophyta</taxon>
        <taxon>Bacillariophyta</taxon>
        <taxon>Bacillariophyceae</taxon>
        <taxon>Bacillariophycidae</taxon>
        <taxon>Naviculales</taxon>
        <taxon>Phaeodactylaceae</taxon>
        <taxon>Phaeodactylum</taxon>
    </lineage>
</organism>
<protein>
    <submittedName>
        <fullName evidence="1">Translation elongation factor G</fullName>
    </submittedName>
</protein>
<dbReference type="EMBL" id="KF302590">
    <property type="protein sequence ID" value="AID23589.1"/>
    <property type="molecule type" value="mRNA"/>
</dbReference>
<reference evidence="1" key="1">
    <citation type="submission" date="2013-06" db="EMBL/GenBank/DDBJ databases">
        <title>Differently expressed genes of marine diatom grown under ocean acidification and different light conditions.</title>
        <authorList>
            <person name="Wang K.-J."/>
            <person name="Zhuang S.-F."/>
            <person name="Ren H.-L."/>
            <person name="Chen F.-Y."/>
            <person name="Li Y.-H."/>
            <person name="Chen R.-Y."/>
            <person name="Gao K.-S."/>
        </authorList>
    </citation>
    <scope>NUCLEOTIDE SEQUENCE</scope>
</reference>
<accession>A0A172E6X1</accession>
<evidence type="ECO:0000313" key="1">
    <source>
        <dbReference type="EMBL" id="AID23589.1"/>
    </source>
</evidence>
<name>A0A172E6X1_PHATR</name>
<proteinExistence type="evidence at transcript level"/>